<comment type="similarity">
    <text evidence="1 2">Belongs to the short-chain dehydrogenases/reductases (SDR) family.</text>
</comment>
<name>A0ABX9RBD0_9ACTN</name>
<proteinExistence type="inferred from homology"/>
<dbReference type="InterPro" id="IPR050259">
    <property type="entry name" value="SDR"/>
</dbReference>
<dbReference type="InterPro" id="IPR002347">
    <property type="entry name" value="SDR_fam"/>
</dbReference>
<evidence type="ECO:0000313" key="3">
    <source>
        <dbReference type="EMBL" id="RKN20881.1"/>
    </source>
</evidence>
<dbReference type="PRINTS" id="PR00081">
    <property type="entry name" value="GDHRDH"/>
</dbReference>
<dbReference type="RefSeq" id="WP_120675526.1">
    <property type="nucleotide sequence ID" value="NZ_RAZS01000003.1"/>
</dbReference>
<comment type="caution">
    <text evidence="3">The sequence shown here is derived from an EMBL/GenBank/DDBJ whole genome shotgun (WGS) entry which is preliminary data.</text>
</comment>
<gene>
    <name evidence="3" type="ORF">D7147_08655</name>
</gene>
<evidence type="ECO:0000256" key="2">
    <source>
        <dbReference type="RuleBase" id="RU000363"/>
    </source>
</evidence>
<dbReference type="PANTHER" id="PTHR42879:SF2">
    <property type="entry name" value="3-OXOACYL-[ACYL-CARRIER-PROTEIN] REDUCTASE FABG"/>
    <property type="match status" value="1"/>
</dbReference>
<reference evidence="3 4" key="1">
    <citation type="submission" date="2018-09" db="EMBL/GenBank/DDBJ databases">
        <title>Micromonospora sp. nov. MS1-9, isolated from a root of Musa sp.</title>
        <authorList>
            <person name="Kuncharoen N."/>
            <person name="Kudo T."/>
            <person name="Ohkuma M."/>
            <person name="Yuki M."/>
            <person name="Tanasupawat S."/>
        </authorList>
    </citation>
    <scope>NUCLEOTIDE SEQUENCE [LARGE SCALE GENOMIC DNA]</scope>
    <source>
        <strain evidence="3 4">NGC1-4</strain>
    </source>
</reference>
<keyword evidence="4" id="KW-1185">Reference proteome</keyword>
<protein>
    <submittedName>
        <fullName evidence="3">SDR family oxidoreductase</fullName>
    </submittedName>
</protein>
<dbReference type="PROSITE" id="PS00061">
    <property type="entry name" value="ADH_SHORT"/>
    <property type="match status" value="1"/>
</dbReference>
<evidence type="ECO:0000256" key="1">
    <source>
        <dbReference type="ARBA" id="ARBA00006484"/>
    </source>
</evidence>
<dbReference type="InterPro" id="IPR036291">
    <property type="entry name" value="NAD(P)-bd_dom_sf"/>
</dbReference>
<dbReference type="Gene3D" id="3.40.50.720">
    <property type="entry name" value="NAD(P)-binding Rossmann-like Domain"/>
    <property type="match status" value="1"/>
</dbReference>
<dbReference type="PANTHER" id="PTHR42879">
    <property type="entry name" value="3-OXOACYL-(ACYL-CARRIER-PROTEIN) REDUCTASE"/>
    <property type="match status" value="1"/>
</dbReference>
<dbReference type="SUPFAM" id="SSF51735">
    <property type="entry name" value="NAD(P)-binding Rossmann-fold domains"/>
    <property type="match status" value="1"/>
</dbReference>
<dbReference type="CDD" id="cd05233">
    <property type="entry name" value="SDR_c"/>
    <property type="match status" value="1"/>
</dbReference>
<evidence type="ECO:0000313" key="4">
    <source>
        <dbReference type="Proteomes" id="UP000271548"/>
    </source>
</evidence>
<accession>A0ABX9RBD0</accession>
<sequence>MARIAIVTGAGAGLGREIAVGLADAGYGIIVADRDERAATACAHLIEQRAVPVRKVCADVRVPSDAECIVSAARQLGGPHVLVNNAGGWTPQRQYPEATAEEWAATISLNLVAPMMLSQLVLSPMREQGGGAIINISSSAGLDSTSYGSPEYGAAKAGLIRFTSSLSGLATSHGVRMMCVAPDWIGLERAQAQWALMSPAERAATRPLIPPVDVVAVVLQLIREGAGGTVVEMRGGDQPLVPTP</sequence>
<dbReference type="EMBL" id="RAZS01000003">
    <property type="protein sequence ID" value="RKN20881.1"/>
    <property type="molecule type" value="Genomic_DNA"/>
</dbReference>
<dbReference type="Proteomes" id="UP000271548">
    <property type="component" value="Unassembled WGS sequence"/>
</dbReference>
<dbReference type="Pfam" id="PF00106">
    <property type="entry name" value="adh_short"/>
    <property type="match status" value="1"/>
</dbReference>
<organism evidence="3 4">
    <name type="scientific">Micromonospora musae</name>
    <dbReference type="NCBI Taxonomy" id="1894970"/>
    <lineage>
        <taxon>Bacteria</taxon>
        <taxon>Bacillati</taxon>
        <taxon>Actinomycetota</taxon>
        <taxon>Actinomycetes</taxon>
        <taxon>Micromonosporales</taxon>
        <taxon>Micromonosporaceae</taxon>
        <taxon>Micromonospora</taxon>
    </lineage>
</organism>
<dbReference type="InterPro" id="IPR020904">
    <property type="entry name" value="Sc_DH/Rdtase_CS"/>
</dbReference>
<dbReference type="PRINTS" id="PR00080">
    <property type="entry name" value="SDRFAMILY"/>
</dbReference>